<gene>
    <name evidence="1" type="ORF">ACFORL_03020</name>
</gene>
<proteinExistence type="predicted"/>
<name>A0ABV8CCV9_9GAMM</name>
<protein>
    <submittedName>
        <fullName evidence="1">Uncharacterized protein</fullName>
    </submittedName>
</protein>
<sequence length="117" mass="13481">MSIPASVRQDSLTLIRIVLGNLKIARAKDFETAQSTLKEVLNPQGYYQIPEQYRDLVKNINYAFNLPKLSAIELSDSDLEEYRDTIRHEITLKIKELKSLDDAQKQAYLTNKIRRAA</sequence>
<accession>A0ABV8CCV9</accession>
<dbReference type="Proteomes" id="UP001595758">
    <property type="component" value="Unassembled WGS sequence"/>
</dbReference>
<comment type="caution">
    <text evidence="1">The sequence shown here is derived from an EMBL/GenBank/DDBJ whole genome shotgun (WGS) entry which is preliminary data.</text>
</comment>
<dbReference type="EMBL" id="JBHSAB010000002">
    <property type="protein sequence ID" value="MFC3908051.1"/>
    <property type="molecule type" value="Genomic_DNA"/>
</dbReference>
<keyword evidence="2" id="KW-1185">Reference proteome</keyword>
<evidence type="ECO:0000313" key="2">
    <source>
        <dbReference type="Proteomes" id="UP001595758"/>
    </source>
</evidence>
<organism evidence="1 2">
    <name type="scientific">Legionella dresdenensis</name>
    <dbReference type="NCBI Taxonomy" id="450200"/>
    <lineage>
        <taxon>Bacteria</taxon>
        <taxon>Pseudomonadati</taxon>
        <taxon>Pseudomonadota</taxon>
        <taxon>Gammaproteobacteria</taxon>
        <taxon>Legionellales</taxon>
        <taxon>Legionellaceae</taxon>
        <taxon>Legionella</taxon>
    </lineage>
</organism>
<evidence type="ECO:0000313" key="1">
    <source>
        <dbReference type="EMBL" id="MFC3908051.1"/>
    </source>
</evidence>
<reference evidence="2" key="1">
    <citation type="journal article" date="2019" name="Int. J. Syst. Evol. Microbiol.">
        <title>The Global Catalogue of Microorganisms (GCM) 10K type strain sequencing project: providing services to taxonomists for standard genome sequencing and annotation.</title>
        <authorList>
            <consortium name="The Broad Institute Genomics Platform"/>
            <consortium name="The Broad Institute Genome Sequencing Center for Infectious Disease"/>
            <person name="Wu L."/>
            <person name="Ma J."/>
        </authorList>
    </citation>
    <scope>NUCLEOTIDE SEQUENCE [LARGE SCALE GENOMIC DNA]</scope>
    <source>
        <strain evidence="2">CCUG 59858</strain>
    </source>
</reference>
<dbReference type="RefSeq" id="WP_382340981.1">
    <property type="nucleotide sequence ID" value="NZ_JBHSAB010000002.1"/>
</dbReference>